<dbReference type="SUPFAM" id="SSF50891">
    <property type="entry name" value="Cyclophilin-like"/>
    <property type="match status" value="1"/>
</dbReference>
<keyword evidence="2" id="KW-0697">Rotamase</keyword>
<dbReference type="Proteomes" id="UP000326062">
    <property type="component" value="Chromosome 1"/>
</dbReference>
<dbReference type="PROSITE" id="PS00170">
    <property type="entry name" value="CSA_PPIASE_1"/>
    <property type="match status" value="1"/>
</dbReference>
<dbReference type="PROSITE" id="PS50072">
    <property type="entry name" value="CSA_PPIASE_2"/>
    <property type="match status" value="1"/>
</dbReference>
<evidence type="ECO:0000313" key="6">
    <source>
        <dbReference type="Proteomes" id="UP000326062"/>
    </source>
</evidence>
<feature type="domain" description="PPIase cyclophilin-type" evidence="4">
    <location>
        <begin position="82"/>
        <end position="187"/>
    </location>
</feature>
<dbReference type="EMBL" id="VCEB01000001">
    <property type="protein sequence ID" value="KAB0387186.1"/>
    <property type="molecule type" value="Genomic_DNA"/>
</dbReference>
<feature type="non-terminal residue" evidence="5">
    <location>
        <position position="1"/>
    </location>
</feature>
<evidence type="ECO:0000259" key="4">
    <source>
        <dbReference type="PROSITE" id="PS50072"/>
    </source>
</evidence>
<dbReference type="Pfam" id="PF00160">
    <property type="entry name" value="Pro_isomerase"/>
    <property type="match status" value="1"/>
</dbReference>
<gene>
    <name evidence="5" type="ORF">FD755_002142</name>
</gene>
<reference evidence="5 6" key="1">
    <citation type="submission" date="2019-06" db="EMBL/GenBank/DDBJ databases">
        <title>Discovery of a novel chromosome fission-fusion reversal in muntjac.</title>
        <authorList>
            <person name="Mudd A.B."/>
            <person name="Bredeson J.V."/>
            <person name="Baum R."/>
            <person name="Hockemeyer D."/>
            <person name="Rokhsar D.S."/>
        </authorList>
    </citation>
    <scope>NUCLEOTIDE SEQUENCE [LARGE SCALE GENOMIC DNA]</scope>
    <source>
        <strain evidence="5">UCam_UCB_Mr</strain>
        <tissue evidence="5">Fibroblast cell line</tissue>
    </source>
</reference>
<dbReference type="PANTHER" id="PTHR11071:SF561">
    <property type="entry name" value="PEPTIDYL-PROLYL CIS-TRANS ISOMERASE D-RELATED"/>
    <property type="match status" value="1"/>
</dbReference>
<dbReference type="InterPro" id="IPR020892">
    <property type="entry name" value="Cyclophilin-type_PPIase_CS"/>
</dbReference>
<dbReference type="GO" id="GO:0016018">
    <property type="term" value="F:cyclosporin A binding"/>
    <property type="evidence" value="ECO:0007669"/>
    <property type="project" value="TreeGrafter"/>
</dbReference>
<protein>
    <recommendedName>
        <fullName evidence="1">peptidylprolyl isomerase</fullName>
        <ecNumber evidence="1">5.2.1.8</ecNumber>
    </recommendedName>
</protein>
<name>A0A5J5N3W7_MUNRE</name>
<sequence>GLGEEMDDKLLHAAFIPFGDITGIQIPLDYETVMSDSVQPHRRQPSRFLHPWDSPGKNTGVGCHFLLQYMKVKSEVAPWTANFRCLCAPQKGFGFKGSGFHHIIPQFMCQGGDFTNHSGTGGKSIYRKKFDDENFILKHTGPDAWTHCIDGLFKHVHFCLEQANNKSLDLLGWPKSKMELASRLRSL</sequence>
<evidence type="ECO:0000313" key="5">
    <source>
        <dbReference type="EMBL" id="KAB0387186.1"/>
    </source>
</evidence>
<dbReference type="Gene3D" id="2.40.100.10">
    <property type="entry name" value="Cyclophilin-like"/>
    <property type="match status" value="1"/>
</dbReference>
<keyword evidence="3" id="KW-0413">Isomerase</keyword>
<keyword evidence="6" id="KW-1185">Reference proteome</keyword>
<dbReference type="PANTHER" id="PTHR11071">
    <property type="entry name" value="PEPTIDYL-PROLYL CIS-TRANS ISOMERASE"/>
    <property type="match status" value="1"/>
</dbReference>
<evidence type="ECO:0000256" key="3">
    <source>
        <dbReference type="ARBA" id="ARBA00023235"/>
    </source>
</evidence>
<dbReference type="GO" id="GO:0003755">
    <property type="term" value="F:peptidyl-prolyl cis-trans isomerase activity"/>
    <property type="evidence" value="ECO:0007669"/>
    <property type="project" value="UniProtKB-KW"/>
</dbReference>
<dbReference type="GO" id="GO:0005739">
    <property type="term" value="C:mitochondrion"/>
    <property type="evidence" value="ECO:0007669"/>
    <property type="project" value="TreeGrafter"/>
</dbReference>
<dbReference type="EC" id="5.2.1.8" evidence="1"/>
<evidence type="ECO:0000256" key="2">
    <source>
        <dbReference type="ARBA" id="ARBA00023110"/>
    </source>
</evidence>
<organism evidence="5 6">
    <name type="scientific">Muntiacus reevesi</name>
    <name type="common">Reeves' muntjac</name>
    <name type="synonym">Cervus reevesi</name>
    <dbReference type="NCBI Taxonomy" id="9886"/>
    <lineage>
        <taxon>Eukaryota</taxon>
        <taxon>Metazoa</taxon>
        <taxon>Chordata</taxon>
        <taxon>Craniata</taxon>
        <taxon>Vertebrata</taxon>
        <taxon>Euteleostomi</taxon>
        <taxon>Mammalia</taxon>
        <taxon>Eutheria</taxon>
        <taxon>Laurasiatheria</taxon>
        <taxon>Artiodactyla</taxon>
        <taxon>Ruminantia</taxon>
        <taxon>Pecora</taxon>
        <taxon>Cervidae</taxon>
        <taxon>Muntiacinae</taxon>
        <taxon>Muntiacus</taxon>
    </lineage>
</organism>
<evidence type="ECO:0000256" key="1">
    <source>
        <dbReference type="ARBA" id="ARBA00013194"/>
    </source>
</evidence>
<dbReference type="AlphaFoldDB" id="A0A5J5N3W7"/>
<comment type="caution">
    <text evidence="5">The sequence shown here is derived from an EMBL/GenBank/DDBJ whole genome shotgun (WGS) entry which is preliminary data.</text>
</comment>
<dbReference type="InterPro" id="IPR029000">
    <property type="entry name" value="Cyclophilin-like_dom_sf"/>
</dbReference>
<dbReference type="InterPro" id="IPR002130">
    <property type="entry name" value="Cyclophilin-type_PPIase_dom"/>
</dbReference>
<dbReference type="GO" id="GO:0006457">
    <property type="term" value="P:protein folding"/>
    <property type="evidence" value="ECO:0007669"/>
    <property type="project" value="InterPro"/>
</dbReference>
<proteinExistence type="predicted"/>
<accession>A0A5J5N3W7</accession>